<evidence type="ECO:0000256" key="1">
    <source>
        <dbReference type="ARBA" id="ARBA00007228"/>
    </source>
</evidence>
<accession>A0A2W1N0Y7</accession>
<organism evidence="5 6">
    <name type="scientific">Putridiphycobacter roseus</name>
    <dbReference type="NCBI Taxonomy" id="2219161"/>
    <lineage>
        <taxon>Bacteria</taxon>
        <taxon>Pseudomonadati</taxon>
        <taxon>Bacteroidota</taxon>
        <taxon>Flavobacteriia</taxon>
        <taxon>Flavobacteriales</taxon>
        <taxon>Crocinitomicaceae</taxon>
        <taxon>Putridiphycobacter</taxon>
    </lineage>
</organism>
<dbReference type="CDD" id="cd18109">
    <property type="entry name" value="SpoU-like_RNA-MTase"/>
    <property type="match status" value="1"/>
</dbReference>
<comment type="caution">
    <text evidence="5">The sequence shown here is derived from an EMBL/GenBank/DDBJ whole genome shotgun (WGS) entry which is preliminary data.</text>
</comment>
<dbReference type="EMBL" id="QKSB01000002">
    <property type="protein sequence ID" value="PZE17927.1"/>
    <property type="molecule type" value="Genomic_DNA"/>
</dbReference>
<sequence>MSLTKNEIKFVKSLHQKKYRDSNQLFIVEGEKLIQELLSQKQYKIECIYHTQDYSITEQNEAFSTFLISKSDLERISNLKTPNKVLATVRFKEEEDLDLTKKKLVLLLDEVKDPGNLGTIIRTANWFGVDQIICSKNTVDLYNPKTIQASMGAIYEAHIHYRYLLQILPALKAADYILTGASLTGENIYQTSFKEKTALIMGSESHGISTEIMQALDQAILIPKYGTAESLNVGIATGIILAEYKRQLP</sequence>
<dbReference type="InterPro" id="IPR001537">
    <property type="entry name" value="SpoU_MeTrfase"/>
</dbReference>
<dbReference type="InterPro" id="IPR053888">
    <property type="entry name" value="MRM3-like_sub_bind"/>
</dbReference>
<dbReference type="Pfam" id="PF00588">
    <property type="entry name" value="SpoU_methylase"/>
    <property type="match status" value="1"/>
</dbReference>
<dbReference type="GO" id="GO:0032259">
    <property type="term" value="P:methylation"/>
    <property type="evidence" value="ECO:0007669"/>
    <property type="project" value="UniProtKB-KW"/>
</dbReference>
<dbReference type="PANTHER" id="PTHR43191:SF2">
    <property type="entry name" value="RRNA METHYLTRANSFERASE 3, MITOCHONDRIAL"/>
    <property type="match status" value="1"/>
</dbReference>
<dbReference type="GO" id="GO:0006396">
    <property type="term" value="P:RNA processing"/>
    <property type="evidence" value="ECO:0007669"/>
    <property type="project" value="InterPro"/>
</dbReference>
<dbReference type="SUPFAM" id="SSF55315">
    <property type="entry name" value="L30e-like"/>
    <property type="match status" value="1"/>
</dbReference>
<dbReference type="InterPro" id="IPR029064">
    <property type="entry name" value="Ribosomal_eL30-like_sf"/>
</dbReference>
<evidence type="ECO:0000256" key="2">
    <source>
        <dbReference type="ARBA" id="ARBA00022603"/>
    </source>
</evidence>
<dbReference type="SMART" id="SM00967">
    <property type="entry name" value="SpoU_sub_bind"/>
    <property type="match status" value="1"/>
</dbReference>
<name>A0A2W1N0Y7_9FLAO</name>
<dbReference type="Gene3D" id="3.40.1280.10">
    <property type="match status" value="1"/>
</dbReference>
<evidence type="ECO:0000256" key="3">
    <source>
        <dbReference type="ARBA" id="ARBA00022679"/>
    </source>
</evidence>
<dbReference type="Gene3D" id="3.30.1330.30">
    <property type="match status" value="1"/>
</dbReference>
<dbReference type="GO" id="GO:0008173">
    <property type="term" value="F:RNA methyltransferase activity"/>
    <property type="evidence" value="ECO:0007669"/>
    <property type="project" value="InterPro"/>
</dbReference>
<dbReference type="PANTHER" id="PTHR43191">
    <property type="entry name" value="RRNA METHYLTRANSFERASE 3"/>
    <property type="match status" value="1"/>
</dbReference>
<dbReference type="InterPro" id="IPR051259">
    <property type="entry name" value="rRNA_Methyltransferase"/>
</dbReference>
<evidence type="ECO:0000259" key="4">
    <source>
        <dbReference type="SMART" id="SM00967"/>
    </source>
</evidence>
<proteinExistence type="inferred from homology"/>
<dbReference type="RefSeq" id="WP_111062078.1">
    <property type="nucleotide sequence ID" value="NZ_JBHUCU010000002.1"/>
</dbReference>
<dbReference type="GO" id="GO:0005737">
    <property type="term" value="C:cytoplasm"/>
    <property type="evidence" value="ECO:0007669"/>
    <property type="project" value="UniProtKB-ARBA"/>
</dbReference>
<dbReference type="InterPro" id="IPR013123">
    <property type="entry name" value="SpoU_subst-bd"/>
</dbReference>
<protein>
    <submittedName>
        <fullName evidence="5">RNA methyltransferase</fullName>
    </submittedName>
</protein>
<evidence type="ECO:0000313" key="6">
    <source>
        <dbReference type="Proteomes" id="UP000249248"/>
    </source>
</evidence>
<evidence type="ECO:0000313" key="5">
    <source>
        <dbReference type="EMBL" id="PZE17927.1"/>
    </source>
</evidence>
<keyword evidence="2 5" id="KW-0489">Methyltransferase</keyword>
<gene>
    <name evidence="5" type="ORF">DNU06_04730</name>
</gene>
<reference evidence="5 6" key="1">
    <citation type="submission" date="2018-06" db="EMBL/GenBank/DDBJ databases">
        <title>The draft genome sequence of Crocinitomix sp. SM1701.</title>
        <authorList>
            <person name="Zhang X."/>
        </authorList>
    </citation>
    <scope>NUCLEOTIDE SEQUENCE [LARGE SCALE GENOMIC DNA]</scope>
    <source>
        <strain evidence="5 6">SM1701</strain>
    </source>
</reference>
<dbReference type="InterPro" id="IPR029026">
    <property type="entry name" value="tRNA_m1G_MTases_N"/>
</dbReference>
<dbReference type="AlphaFoldDB" id="A0A2W1N0Y7"/>
<dbReference type="OrthoDB" id="9785673at2"/>
<feature type="domain" description="RNA 2-O ribose methyltransferase substrate binding" evidence="4">
    <location>
        <begin position="27"/>
        <end position="95"/>
    </location>
</feature>
<keyword evidence="6" id="KW-1185">Reference proteome</keyword>
<dbReference type="SUPFAM" id="SSF75217">
    <property type="entry name" value="alpha/beta knot"/>
    <property type="match status" value="1"/>
</dbReference>
<keyword evidence="3 5" id="KW-0808">Transferase</keyword>
<dbReference type="InterPro" id="IPR029028">
    <property type="entry name" value="Alpha/beta_knot_MTases"/>
</dbReference>
<dbReference type="GO" id="GO:0003723">
    <property type="term" value="F:RNA binding"/>
    <property type="evidence" value="ECO:0007669"/>
    <property type="project" value="InterPro"/>
</dbReference>
<dbReference type="Proteomes" id="UP000249248">
    <property type="component" value="Unassembled WGS sequence"/>
</dbReference>
<comment type="similarity">
    <text evidence="1">Belongs to the class IV-like SAM-binding methyltransferase superfamily. RNA methyltransferase TrmH family.</text>
</comment>
<dbReference type="Pfam" id="PF22435">
    <property type="entry name" value="MRM3-like_sub_bind"/>
    <property type="match status" value="1"/>
</dbReference>